<feature type="transmembrane region" description="Helical" evidence="2">
    <location>
        <begin position="92"/>
        <end position="115"/>
    </location>
</feature>
<dbReference type="Proteomes" id="UP001501147">
    <property type="component" value="Unassembled WGS sequence"/>
</dbReference>
<evidence type="ECO:0000313" key="3">
    <source>
        <dbReference type="EMBL" id="GAA4787648.1"/>
    </source>
</evidence>
<dbReference type="InterPro" id="IPR007436">
    <property type="entry name" value="DUF485"/>
</dbReference>
<protein>
    <recommendedName>
        <fullName evidence="5">Integral membrane protein</fullName>
    </recommendedName>
</protein>
<evidence type="ECO:0008006" key="5">
    <source>
        <dbReference type="Google" id="ProtNLM"/>
    </source>
</evidence>
<sequence>MSYHPPFPEPPPRHASGAHRARPGSAGPQFDSPHPAHPAGYGPWTEPAAGAWADPAGDPWAGAHGTPHGTPHAPGAADERGAVRRLGSAYRLLRRVATLTALGYFVLYLLLSAYAPGLMTGSVSGGLTTGVLLGLVQLPVALGAIALYEAIARRRVDPLAAGIRERAAEAAADEERTAARRAPGGAFA</sequence>
<accession>A0ABP9AZV1</accession>
<feature type="compositionally biased region" description="Low complexity" evidence="1">
    <location>
        <begin position="47"/>
        <end position="63"/>
    </location>
</feature>
<evidence type="ECO:0000313" key="4">
    <source>
        <dbReference type="Proteomes" id="UP001501147"/>
    </source>
</evidence>
<keyword evidence="2" id="KW-0472">Membrane</keyword>
<dbReference type="Pfam" id="PF04341">
    <property type="entry name" value="DUF485"/>
    <property type="match status" value="1"/>
</dbReference>
<dbReference type="RefSeq" id="WP_345615102.1">
    <property type="nucleotide sequence ID" value="NZ_BAABJV010000013.1"/>
</dbReference>
<feature type="transmembrane region" description="Helical" evidence="2">
    <location>
        <begin position="127"/>
        <end position="148"/>
    </location>
</feature>
<proteinExistence type="predicted"/>
<evidence type="ECO:0000256" key="2">
    <source>
        <dbReference type="SAM" id="Phobius"/>
    </source>
</evidence>
<name>A0ABP9AZV1_9ACTN</name>
<dbReference type="EMBL" id="BAABJV010000013">
    <property type="protein sequence ID" value="GAA4787648.1"/>
    <property type="molecule type" value="Genomic_DNA"/>
</dbReference>
<organism evidence="3 4">
    <name type="scientific">Streptomyces sanyensis</name>
    <dbReference type="NCBI Taxonomy" id="568869"/>
    <lineage>
        <taxon>Bacteria</taxon>
        <taxon>Bacillati</taxon>
        <taxon>Actinomycetota</taxon>
        <taxon>Actinomycetes</taxon>
        <taxon>Kitasatosporales</taxon>
        <taxon>Streptomycetaceae</taxon>
        <taxon>Streptomyces</taxon>
    </lineage>
</organism>
<keyword evidence="2" id="KW-0812">Transmembrane</keyword>
<feature type="compositionally biased region" description="Pro residues" evidence="1">
    <location>
        <begin position="1"/>
        <end position="10"/>
    </location>
</feature>
<reference evidence="4" key="1">
    <citation type="journal article" date="2019" name="Int. J. Syst. Evol. Microbiol.">
        <title>The Global Catalogue of Microorganisms (GCM) 10K type strain sequencing project: providing services to taxonomists for standard genome sequencing and annotation.</title>
        <authorList>
            <consortium name="The Broad Institute Genomics Platform"/>
            <consortium name="The Broad Institute Genome Sequencing Center for Infectious Disease"/>
            <person name="Wu L."/>
            <person name="Ma J."/>
        </authorList>
    </citation>
    <scope>NUCLEOTIDE SEQUENCE [LARGE SCALE GENOMIC DNA]</scope>
    <source>
        <strain evidence="4">JCM 18324</strain>
    </source>
</reference>
<feature type="region of interest" description="Disordered" evidence="1">
    <location>
        <begin position="1"/>
        <end position="79"/>
    </location>
</feature>
<gene>
    <name evidence="3" type="ORF">GCM10023329_43430</name>
</gene>
<keyword evidence="4" id="KW-1185">Reference proteome</keyword>
<keyword evidence="2" id="KW-1133">Transmembrane helix</keyword>
<evidence type="ECO:0000256" key="1">
    <source>
        <dbReference type="SAM" id="MobiDB-lite"/>
    </source>
</evidence>
<comment type="caution">
    <text evidence="3">The sequence shown here is derived from an EMBL/GenBank/DDBJ whole genome shotgun (WGS) entry which is preliminary data.</text>
</comment>